<dbReference type="Proteomes" id="UP000242447">
    <property type="component" value="Chromosome"/>
</dbReference>
<evidence type="ECO:0000313" key="3">
    <source>
        <dbReference type="Proteomes" id="UP000242447"/>
    </source>
</evidence>
<dbReference type="CDD" id="cd06532">
    <property type="entry name" value="Glyco_transf_25"/>
    <property type="match status" value="1"/>
</dbReference>
<sequence length="250" mass="27706">MKIACYLINLDDNTARLDTVGARFHAQGIAFERVSATDGRKRGADTFPQYDAHGALSFYARPLLGAEVACSLSHIEALTRFSQSDADIAVIFEDDVLLKPDFIQSMQDILHLLSQGFPEWQLLHLNPKSLKHCTKIGRAGQHDVYAAHDFSVGTAAIAYTKSGAAATLAGATPIFAPWDVYLKDLISRTGTGAAVMPRLVEATGADSEIAHKGQRKSLQVKGFTGWWRKQMRIVTHKLRARRQEARFRRR</sequence>
<accession>A0A1W6P2B4</accession>
<proteinExistence type="predicted"/>
<protein>
    <submittedName>
        <fullName evidence="2">Glycosyl transferase, family 25</fullName>
    </submittedName>
</protein>
<evidence type="ECO:0000259" key="1">
    <source>
        <dbReference type="Pfam" id="PF01755"/>
    </source>
</evidence>
<keyword evidence="3" id="KW-1185">Reference proteome</keyword>
<dbReference type="InterPro" id="IPR002654">
    <property type="entry name" value="Glyco_trans_25"/>
</dbReference>
<dbReference type="EMBL" id="CP019937">
    <property type="protein sequence ID" value="ARO15569.1"/>
    <property type="molecule type" value="Genomic_DNA"/>
</dbReference>
<dbReference type="KEGG" id="kro:BVG79_02229"/>
<dbReference type="RefSeq" id="WP_085786947.1">
    <property type="nucleotide sequence ID" value="NZ_CP019937.1"/>
</dbReference>
<name>A0A1W6P2B4_9RHOB</name>
<gene>
    <name evidence="2" type="ORF">BVG79_02229</name>
</gene>
<evidence type="ECO:0000313" key="2">
    <source>
        <dbReference type="EMBL" id="ARO15569.1"/>
    </source>
</evidence>
<dbReference type="GO" id="GO:0016740">
    <property type="term" value="F:transferase activity"/>
    <property type="evidence" value="ECO:0007669"/>
    <property type="project" value="UniProtKB-KW"/>
</dbReference>
<keyword evidence="2" id="KW-0808">Transferase</keyword>
<dbReference type="Pfam" id="PF01755">
    <property type="entry name" value="Glyco_transf_25"/>
    <property type="match status" value="1"/>
</dbReference>
<feature type="domain" description="Glycosyl transferase family 25" evidence="1">
    <location>
        <begin position="5"/>
        <end position="124"/>
    </location>
</feature>
<dbReference type="OrthoDB" id="259382at2"/>
<dbReference type="STRING" id="92947.BVG79_02229"/>
<dbReference type="AlphaFoldDB" id="A0A1W6P2B4"/>
<reference evidence="2 3" key="1">
    <citation type="submission" date="2017-02" db="EMBL/GenBank/DDBJ databases">
        <title>Ketogulonicigenium robustum SPU B003 Genome sequencing and assembly.</title>
        <authorList>
            <person name="Li Y."/>
            <person name="Liu L."/>
            <person name="Wang C."/>
            <person name="Zhang M."/>
            <person name="Zhang T."/>
            <person name="Zhang Y."/>
        </authorList>
    </citation>
    <scope>NUCLEOTIDE SEQUENCE [LARGE SCALE GENOMIC DNA]</scope>
    <source>
        <strain evidence="2 3">SPU_B003</strain>
    </source>
</reference>
<organism evidence="2 3">
    <name type="scientific">Ketogulonicigenium robustum</name>
    <dbReference type="NCBI Taxonomy" id="92947"/>
    <lineage>
        <taxon>Bacteria</taxon>
        <taxon>Pseudomonadati</taxon>
        <taxon>Pseudomonadota</taxon>
        <taxon>Alphaproteobacteria</taxon>
        <taxon>Rhodobacterales</taxon>
        <taxon>Roseobacteraceae</taxon>
        <taxon>Ketogulonicigenium</taxon>
    </lineage>
</organism>